<dbReference type="SUPFAM" id="SSF48264">
    <property type="entry name" value="Cytochrome P450"/>
    <property type="match status" value="1"/>
</dbReference>
<protein>
    <recommendedName>
        <fullName evidence="17">Cytochrome P450</fullName>
    </recommendedName>
</protein>
<accession>A0A0D0BY88</accession>
<dbReference type="GO" id="GO:0016705">
    <property type="term" value="F:oxidoreductase activity, acting on paired donors, with incorporation or reduction of molecular oxygen"/>
    <property type="evidence" value="ECO:0007669"/>
    <property type="project" value="InterPro"/>
</dbReference>
<proteinExistence type="inferred from homology"/>
<comment type="similarity">
    <text evidence="4 14">Belongs to the cytochrome P450 family.</text>
</comment>
<dbReference type="InterPro" id="IPR050121">
    <property type="entry name" value="Cytochrome_P450_monoxygenase"/>
</dbReference>
<evidence type="ECO:0000256" key="3">
    <source>
        <dbReference type="ARBA" id="ARBA00004721"/>
    </source>
</evidence>
<feature type="binding site" description="axial binding residue" evidence="13">
    <location>
        <position position="436"/>
    </location>
    <ligand>
        <name>heme</name>
        <dbReference type="ChEBI" id="CHEBI:30413"/>
    </ligand>
    <ligandPart>
        <name>Fe</name>
        <dbReference type="ChEBI" id="CHEBI:18248"/>
    </ligandPart>
</feature>
<evidence type="ECO:0000256" key="10">
    <source>
        <dbReference type="ARBA" id="ARBA00023004"/>
    </source>
</evidence>
<dbReference type="PRINTS" id="PR00465">
    <property type="entry name" value="EP450IV"/>
</dbReference>
<keyword evidence="9 14" id="KW-0560">Oxidoreductase</keyword>
<evidence type="ECO:0000256" key="14">
    <source>
        <dbReference type="RuleBase" id="RU000461"/>
    </source>
</evidence>
<evidence type="ECO:0000256" key="5">
    <source>
        <dbReference type="ARBA" id="ARBA00022617"/>
    </source>
</evidence>
<dbReference type="GO" id="GO:0016020">
    <property type="term" value="C:membrane"/>
    <property type="evidence" value="ECO:0007669"/>
    <property type="project" value="UniProtKB-SubCell"/>
</dbReference>
<evidence type="ECO:0000256" key="4">
    <source>
        <dbReference type="ARBA" id="ARBA00010617"/>
    </source>
</evidence>
<evidence type="ECO:0000256" key="7">
    <source>
        <dbReference type="ARBA" id="ARBA00022723"/>
    </source>
</evidence>
<comment type="pathway">
    <text evidence="3">Secondary metabolite biosynthesis; terpenoid biosynthesis.</text>
</comment>
<dbReference type="Gene3D" id="1.10.630.10">
    <property type="entry name" value="Cytochrome P450"/>
    <property type="match status" value="1"/>
</dbReference>
<comment type="subcellular location">
    <subcellularLocation>
        <location evidence="2">Membrane</location>
    </subcellularLocation>
</comment>
<keyword evidence="7 13" id="KW-0479">Metal-binding</keyword>
<dbReference type="EMBL" id="KN834774">
    <property type="protein sequence ID" value="KIK60736.1"/>
    <property type="molecule type" value="Genomic_DNA"/>
</dbReference>
<dbReference type="CDD" id="cd11062">
    <property type="entry name" value="CYP58-like"/>
    <property type="match status" value="1"/>
</dbReference>
<name>A0A0D0BY88_9AGAR</name>
<evidence type="ECO:0000256" key="12">
    <source>
        <dbReference type="ARBA" id="ARBA00023136"/>
    </source>
</evidence>
<evidence type="ECO:0000256" key="8">
    <source>
        <dbReference type="ARBA" id="ARBA00022989"/>
    </source>
</evidence>
<comment type="cofactor">
    <cofactor evidence="1 13">
        <name>heme</name>
        <dbReference type="ChEBI" id="CHEBI:30413"/>
    </cofactor>
</comment>
<evidence type="ECO:0000256" key="1">
    <source>
        <dbReference type="ARBA" id="ARBA00001971"/>
    </source>
</evidence>
<dbReference type="AlphaFoldDB" id="A0A0D0BY88"/>
<evidence type="ECO:0008006" key="17">
    <source>
        <dbReference type="Google" id="ProtNLM"/>
    </source>
</evidence>
<dbReference type="InterPro" id="IPR001128">
    <property type="entry name" value="Cyt_P450"/>
</dbReference>
<evidence type="ECO:0000256" key="9">
    <source>
        <dbReference type="ARBA" id="ARBA00023002"/>
    </source>
</evidence>
<keyword evidence="16" id="KW-1185">Reference proteome</keyword>
<dbReference type="GO" id="GO:0005506">
    <property type="term" value="F:iron ion binding"/>
    <property type="evidence" value="ECO:0007669"/>
    <property type="project" value="InterPro"/>
</dbReference>
<sequence>MLIYLAFSYLAGLALYRLFFHPLHKYPGPLFAAATSWHEVYYNLVRGGEFMAELERLHKLYGPVVRIGPNTLHFNDRRAYHDIYSNGTTLVKESYFYRALFAHAPGCFASLSDPQQVKNRRSLLAPSFSRQAVMKLEYTIQKKVDQLVALLEEYHQSLESSVKLSIAYRSLTTDVITEYCFANSTNTLSDPSFAHPIALETRNLVKRFWIQAYFPFVVQLVATIPQSFILWLFPKFSTLMDVKGKFEQQIDNLISYPEDLATTEHETIYHHLLEPKDPELRPSRTSLVNEALILVGAGSDTVGHTCTVGTYFALQDHSIKNRLVEELREAWPNKGRPLSFAVLEKLPYLTAFIKEALRTSMGTVHPLPRVVGDETPEISGLNIPAGTIVAMSQYFMHINSEVFGDPYTFNPDRWLVTDNSEMMHDLVPFSKGPRQCVGLNLAWAELYLILGNVFRKLDLSLVDENVEVDLRLGKMLDYMVPLWEKSEYKAFVKRVHD</sequence>
<evidence type="ECO:0000256" key="6">
    <source>
        <dbReference type="ARBA" id="ARBA00022692"/>
    </source>
</evidence>
<dbReference type="PROSITE" id="PS00086">
    <property type="entry name" value="CYTOCHROME_P450"/>
    <property type="match status" value="1"/>
</dbReference>
<evidence type="ECO:0000256" key="13">
    <source>
        <dbReference type="PIRSR" id="PIRSR602403-1"/>
    </source>
</evidence>
<keyword evidence="6" id="KW-0812">Transmembrane</keyword>
<evidence type="ECO:0000313" key="16">
    <source>
        <dbReference type="Proteomes" id="UP000053593"/>
    </source>
</evidence>
<dbReference type="HOGENOM" id="CLU_001570_14_4_1"/>
<dbReference type="InterPro" id="IPR017972">
    <property type="entry name" value="Cyt_P450_CS"/>
</dbReference>
<keyword evidence="11 14" id="KW-0503">Monooxygenase</keyword>
<dbReference type="InterPro" id="IPR036396">
    <property type="entry name" value="Cyt_P450_sf"/>
</dbReference>
<organism evidence="15 16">
    <name type="scientific">Collybiopsis luxurians FD-317 M1</name>
    <dbReference type="NCBI Taxonomy" id="944289"/>
    <lineage>
        <taxon>Eukaryota</taxon>
        <taxon>Fungi</taxon>
        <taxon>Dikarya</taxon>
        <taxon>Basidiomycota</taxon>
        <taxon>Agaricomycotina</taxon>
        <taxon>Agaricomycetes</taxon>
        <taxon>Agaricomycetidae</taxon>
        <taxon>Agaricales</taxon>
        <taxon>Marasmiineae</taxon>
        <taxon>Omphalotaceae</taxon>
        <taxon>Collybiopsis</taxon>
        <taxon>Collybiopsis luxurians</taxon>
    </lineage>
</organism>
<dbReference type="PANTHER" id="PTHR24305">
    <property type="entry name" value="CYTOCHROME P450"/>
    <property type="match status" value="1"/>
</dbReference>
<dbReference type="Proteomes" id="UP000053593">
    <property type="component" value="Unassembled WGS sequence"/>
</dbReference>
<evidence type="ECO:0000256" key="11">
    <source>
        <dbReference type="ARBA" id="ARBA00023033"/>
    </source>
</evidence>
<dbReference type="Pfam" id="PF00067">
    <property type="entry name" value="p450"/>
    <property type="match status" value="1"/>
</dbReference>
<dbReference type="PANTHER" id="PTHR24305:SF166">
    <property type="entry name" value="CYTOCHROME P450 12A4, MITOCHONDRIAL-RELATED"/>
    <property type="match status" value="1"/>
</dbReference>
<evidence type="ECO:0000256" key="2">
    <source>
        <dbReference type="ARBA" id="ARBA00004370"/>
    </source>
</evidence>
<dbReference type="GO" id="GO:0004497">
    <property type="term" value="F:monooxygenase activity"/>
    <property type="evidence" value="ECO:0007669"/>
    <property type="project" value="UniProtKB-KW"/>
</dbReference>
<gene>
    <name evidence="15" type="ORF">GYMLUDRAFT_244294</name>
</gene>
<dbReference type="InterPro" id="IPR002403">
    <property type="entry name" value="Cyt_P450_E_grp-IV"/>
</dbReference>
<dbReference type="PRINTS" id="PR00385">
    <property type="entry name" value="P450"/>
</dbReference>
<keyword evidence="10 13" id="KW-0408">Iron</keyword>
<keyword evidence="5 13" id="KW-0349">Heme</keyword>
<reference evidence="15 16" key="1">
    <citation type="submission" date="2014-04" db="EMBL/GenBank/DDBJ databases">
        <title>Evolutionary Origins and Diversification of the Mycorrhizal Mutualists.</title>
        <authorList>
            <consortium name="DOE Joint Genome Institute"/>
            <consortium name="Mycorrhizal Genomics Consortium"/>
            <person name="Kohler A."/>
            <person name="Kuo A."/>
            <person name="Nagy L.G."/>
            <person name="Floudas D."/>
            <person name="Copeland A."/>
            <person name="Barry K.W."/>
            <person name="Cichocki N."/>
            <person name="Veneault-Fourrey C."/>
            <person name="LaButti K."/>
            <person name="Lindquist E.A."/>
            <person name="Lipzen A."/>
            <person name="Lundell T."/>
            <person name="Morin E."/>
            <person name="Murat C."/>
            <person name="Riley R."/>
            <person name="Ohm R."/>
            <person name="Sun H."/>
            <person name="Tunlid A."/>
            <person name="Henrissat B."/>
            <person name="Grigoriev I.V."/>
            <person name="Hibbett D.S."/>
            <person name="Martin F."/>
        </authorList>
    </citation>
    <scope>NUCLEOTIDE SEQUENCE [LARGE SCALE GENOMIC DNA]</scope>
    <source>
        <strain evidence="15 16">FD-317 M1</strain>
    </source>
</reference>
<evidence type="ECO:0000313" key="15">
    <source>
        <dbReference type="EMBL" id="KIK60736.1"/>
    </source>
</evidence>
<keyword evidence="12" id="KW-0472">Membrane</keyword>
<dbReference type="OrthoDB" id="1470350at2759"/>
<keyword evidence="8" id="KW-1133">Transmembrane helix</keyword>
<dbReference type="GO" id="GO:0020037">
    <property type="term" value="F:heme binding"/>
    <property type="evidence" value="ECO:0007669"/>
    <property type="project" value="InterPro"/>
</dbReference>